<comment type="caution">
    <text evidence="2">The sequence shown here is derived from an EMBL/GenBank/DDBJ whole genome shotgun (WGS) entry which is preliminary data.</text>
</comment>
<keyword evidence="1" id="KW-0812">Transmembrane</keyword>
<evidence type="ECO:0000313" key="3">
    <source>
        <dbReference type="Proteomes" id="UP000593566"/>
    </source>
</evidence>
<dbReference type="RefSeq" id="XP_037153787.1">
    <property type="nucleotide sequence ID" value="XM_037300970.1"/>
</dbReference>
<dbReference type="AlphaFoldDB" id="A0A8H6CKC9"/>
<keyword evidence="3" id="KW-1185">Reference proteome</keyword>
<dbReference type="PANTHER" id="PTHR34144:SF8">
    <property type="entry name" value="GLYCOSYLTRANSFERASE FAMILY 69 PROTEIN"/>
    <property type="match status" value="1"/>
</dbReference>
<sequence>MPQRPVYSDEYELAGRDSYDSDDIYDEADFQSQLFFDLDEADFQSRGQTSPSYINRPTCYAFVGILLALVLFTALFSEPSYTKPPAHYQSLKARIEGSEDYGRANPENQKIFIAASIYDEGGHLLGGAWGEAVLKLINILGNRNVFLSIYENTSGEGGQVAQFKFERRVQCQHSMVLEDSPPLEELQRIRLPDGSERTKRIAYLAEVRNRALLPLVEHPEIKYDKLLYLNDVAFDPIAAAQLLLSTNMDEHGNTAYRAACAVDFINPFKFYDTFATRDLEGYSMGVPFFPWFTNAGSGSSRRDVLAGKDAVRVKSCWGGMVAFDAKPFQANPPLRFRATPDTYWDASECCLIHADLLDQSTFGADGDYVGVYMNPFIRVAYSNTTLPWIRKVQRVERLFTIPHNVINHLVGLPWFNPRRTEVAGSQVEEKVWVEDKSLKAGGSFQKESREATRGGYCGMRTLQLIKESQRDGEKNWETMPVPPG</sequence>
<dbReference type="GeneID" id="59338506"/>
<feature type="transmembrane region" description="Helical" evidence="1">
    <location>
        <begin position="58"/>
        <end position="76"/>
    </location>
</feature>
<keyword evidence="1" id="KW-1133">Transmembrane helix</keyword>
<reference evidence="2 3" key="1">
    <citation type="journal article" date="2020" name="Genomics">
        <title>Complete, high-quality genomes from long-read metagenomic sequencing of two wolf lichen thalli reveals enigmatic genome architecture.</title>
        <authorList>
            <person name="McKenzie S.K."/>
            <person name="Walston R.F."/>
            <person name="Allen J.L."/>
        </authorList>
    </citation>
    <scope>NUCLEOTIDE SEQUENCE [LARGE SCALE GENOMIC DNA]</scope>
    <source>
        <strain evidence="2">WasteWater1</strain>
    </source>
</reference>
<name>A0A8H6CKC9_9LECA</name>
<accession>A0A8H6CKC9</accession>
<keyword evidence="1" id="KW-0472">Membrane</keyword>
<dbReference type="InterPro" id="IPR021047">
    <property type="entry name" value="Mannosyltransferase_CMT1"/>
</dbReference>
<organism evidence="2 3">
    <name type="scientific">Letharia lupina</name>
    <dbReference type="NCBI Taxonomy" id="560253"/>
    <lineage>
        <taxon>Eukaryota</taxon>
        <taxon>Fungi</taxon>
        <taxon>Dikarya</taxon>
        <taxon>Ascomycota</taxon>
        <taxon>Pezizomycotina</taxon>
        <taxon>Lecanoromycetes</taxon>
        <taxon>OSLEUM clade</taxon>
        <taxon>Lecanoromycetidae</taxon>
        <taxon>Lecanorales</taxon>
        <taxon>Lecanorineae</taxon>
        <taxon>Parmeliaceae</taxon>
        <taxon>Letharia</taxon>
    </lineage>
</organism>
<dbReference type="Pfam" id="PF11735">
    <property type="entry name" value="CAP59_mtransfer"/>
    <property type="match status" value="1"/>
</dbReference>
<proteinExistence type="predicted"/>
<protein>
    <recommendedName>
        <fullName evidence="4">Glycosyltransferase family 69 protein</fullName>
    </recommendedName>
</protein>
<evidence type="ECO:0000256" key="1">
    <source>
        <dbReference type="SAM" id="Phobius"/>
    </source>
</evidence>
<dbReference type="PANTHER" id="PTHR34144">
    <property type="entry name" value="CHROMOSOME 8, WHOLE GENOME SHOTGUN SEQUENCE"/>
    <property type="match status" value="1"/>
</dbReference>
<dbReference type="EMBL" id="JACCJB010000008">
    <property type="protein sequence ID" value="KAF6224920.1"/>
    <property type="molecule type" value="Genomic_DNA"/>
</dbReference>
<gene>
    <name evidence="2" type="ORF">HO133_010114</name>
</gene>
<evidence type="ECO:0008006" key="4">
    <source>
        <dbReference type="Google" id="ProtNLM"/>
    </source>
</evidence>
<dbReference type="Proteomes" id="UP000593566">
    <property type="component" value="Unassembled WGS sequence"/>
</dbReference>
<evidence type="ECO:0000313" key="2">
    <source>
        <dbReference type="EMBL" id="KAF6224920.1"/>
    </source>
</evidence>